<dbReference type="InterPro" id="IPR003316">
    <property type="entry name" value="E2F_WHTH_DNA-bd_dom"/>
</dbReference>
<organism evidence="10 11">
    <name type="scientific">Austrofundulus limnaeus</name>
    <name type="common">Annual killifish</name>
    <dbReference type="NCBI Taxonomy" id="52670"/>
    <lineage>
        <taxon>Eukaryota</taxon>
        <taxon>Metazoa</taxon>
        <taxon>Chordata</taxon>
        <taxon>Craniata</taxon>
        <taxon>Vertebrata</taxon>
        <taxon>Euteleostomi</taxon>
        <taxon>Actinopterygii</taxon>
        <taxon>Neopterygii</taxon>
        <taxon>Teleostei</taxon>
        <taxon>Neoteleostei</taxon>
        <taxon>Acanthomorphata</taxon>
        <taxon>Ovalentaria</taxon>
        <taxon>Atherinomorphae</taxon>
        <taxon>Cyprinodontiformes</taxon>
        <taxon>Rivulidae</taxon>
        <taxon>Austrofundulus</taxon>
    </lineage>
</organism>
<dbReference type="Gene3D" id="1.10.10.10">
    <property type="entry name" value="Winged helix-like DNA-binding domain superfamily/Winged helix DNA-binding domain"/>
    <property type="match status" value="1"/>
</dbReference>
<evidence type="ECO:0000256" key="6">
    <source>
        <dbReference type="ARBA" id="ARBA00023242"/>
    </source>
</evidence>
<dbReference type="Gene3D" id="6.10.250.540">
    <property type="match status" value="1"/>
</dbReference>
<dbReference type="FunFam" id="1.10.10.10:FF:000458">
    <property type="entry name" value="E2F-like (Mammalian transcription factor)"/>
    <property type="match status" value="1"/>
</dbReference>
<evidence type="ECO:0000313" key="10">
    <source>
        <dbReference type="Proteomes" id="UP000192220"/>
    </source>
</evidence>
<dbReference type="SUPFAM" id="SSF46785">
    <property type="entry name" value="Winged helix' DNA-binding domain"/>
    <property type="match status" value="1"/>
</dbReference>
<evidence type="ECO:0000256" key="3">
    <source>
        <dbReference type="ARBA" id="ARBA00023015"/>
    </source>
</evidence>
<name>A0A2I4CAY2_AUSLI</name>
<dbReference type="Proteomes" id="UP000192220">
    <property type="component" value="Unplaced"/>
</dbReference>
<evidence type="ECO:0000256" key="8">
    <source>
        <dbReference type="SAM" id="MobiDB-lite"/>
    </source>
</evidence>
<keyword evidence="5 7" id="KW-0804">Transcription</keyword>
<dbReference type="InterPro" id="IPR032198">
    <property type="entry name" value="E2F_CC-MB"/>
</dbReference>
<feature type="domain" description="E2F/DP family winged-helix DNA-binding" evidence="9">
    <location>
        <begin position="233"/>
        <end position="298"/>
    </location>
</feature>
<evidence type="ECO:0000256" key="1">
    <source>
        <dbReference type="ARBA" id="ARBA00004123"/>
    </source>
</evidence>
<feature type="region of interest" description="Disordered" evidence="8">
    <location>
        <begin position="406"/>
        <end position="459"/>
    </location>
</feature>
<dbReference type="SMART" id="SM01372">
    <property type="entry name" value="E2F_TDP"/>
    <property type="match status" value="1"/>
</dbReference>
<dbReference type="PANTHER" id="PTHR12081:SF18">
    <property type="entry name" value="TRANSCRIPTION FACTOR E2F2-RELATED"/>
    <property type="match status" value="1"/>
</dbReference>
<sequence length="459" mass="51584">MKQEFCYGCKLYGATDQGGTFQKLAMLVCDHFRPQWTESVKKKLDQFRTHRAVIPGDLTNVLQPISVLSKPFKEHVNKSWILWMTLNQVENASSGNLKTPDLSTVVGWVKQAWQSLPDGMVRRSFLRIGIDNSLDDTQDEQLCEEELKEELEDDDEATGLSDMGDGIAGSMDSEVVGMEKSNFIHSANQTLEEYVTQTEIIEFENGIKLKVEDISASTDTKTKPQKPQPVPPRSDSSLVFLTQKFAEKLSRTVDGVLDINQLSQEFSVHKRRIYDVTNVLEGIKLIKKKSKSRIQWLGKNVNNGKISQQMMSLIEEEKILDELIQSCAQQIRKLCEDRHTHRYAYLTHADIRRIQSFKEQTVIVIKAPADSNIQVPHPEESLQIYIKSVNGPIEVFLCPDTVESSDNTAADRADGSQFSSTTSENDSLPSPSLPCPQESSTKDANSSCEINGFSHHSPS</sequence>
<dbReference type="InterPro" id="IPR037241">
    <property type="entry name" value="E2F-DP_heterodim"/>
</dbReference>
<dbReference type="GO" id="GO:0090575">
    <property type="term" value="C:RNA polymerase II transcription regulator complex"/>
    <property type="evidence" value="ECO:0007669"/>
    <property type="project" value="TreeGrafter"/>
</dbReference>
<evidence type="ECO:0000256" key="4">
    <source>
        <dbReference type="ARBA" id="ARBA00023125"/>
    </source>
</evidence>
<dbReference type="Pfam" id="PF02319">
    <property type="entry name" value="WHD_E2F_TDP"/>
    <property type="match status" value="1"/>
</dbReference>
<dbReference type="PANTHER" id="PTHR12081">
    <property type="entry name" value="TRANSCRIPTION FACTOR E2F"/>
    <property type="match status" value="1"/>
</dbReference>
<dbReference type="OrthoDB" id="1743261at2759"/>
<dbReference type="SUPFAM" id="SSF144074">
    <property type="entry name" value="E2F-DP heterodimerization region"/>
    <property type="match status" value="1"/>
</dbReference>
<evidence type="ECO:0000256" key="7">
    <source>
        <dbReference type="RuleBase" id="RU003796"/>
    </source>
</evidence>
<dbReference type="GO" id="GO:0000978">
    <property type="term" value="F:RNA polymerase II cis-regulatory region sequence-specific DNA binding"/>
    <property type="evidence" value="ECO:0007669"/>
    <property type="project" value="InterPro"/>
</dbReference>
<proteinExistence type="inferred from homology"/>
<dbReference type="AlphaFoldDB" id="A0A2I4CAY2"/>
<dbReference type="STRING" id="52670.A0A2I4CAY2"/>
<feature type="compositionally biased region" description="Polar residues" evidence="8">
    <location>
        <begin position="437"/>
        <end position="459"/>
    </location>
</feature>
<feature type="region of interest" description="Disordered" evidence="8">
    <location>
        <begin position="216"/>
        <end position="235"/>
    </location>
</feature>
<evidence type="ECO:0000313" key="12">
    <source>
        <dbReference type="RefSeq" id="XP_013877138.1"/>
    </source>
</evidence>
<dbReference type="InterPro" id="IPR036388">
    <property type="entry name" value="WH-like_DNA-bd_sf"/>
</dbReference>
<protein>
    <submittedName>
        <fullName evidence="11 12">Uncharacterized protein LOC106526948 isoform X1</fullName>
    </submittedName>
</protein>
<dbReference type="GO" id="GO:0046983">
    <property type="term" value="F:protein dimerization activity"/>
    <property type="evidence" value="ECO:0007669"/>
    <property type="project" value="InterPro"/>
</dbReference>
<dbReference type="InterPro" id="IPR015633">
    <property type="entry name" value="E2F"/>
</dbReference>
<dbReference type="RefSeq" id="XP_013877138.1">
    <property type="nucleotide sequence ID" value="XM_014021684.1"/>
</dbReference>
<evidence type="ECO:0000256" key="2">
    <source>
        <dbReference type="ARBA" id="ARBA00010940"/>
    </source>
</evidence>
<accession>A0A2I4CAY2</accession>
<evidence type="ECO:0000259" key="9">
    <source>
        <dbReference type="SMART" id="SM01372"/>
    </source>
</evidence>
<comment type="subcellular location">
    <subcellularLocation>
        <location evidence="1 7">Nucleus</location>
    </subcellularLocation>
</comment>
<dbReference type="InterPro" id="IPR036390">
    <property type="entry name" value="WH_DNA-bd_sf"/>
</dbReference>
<evidence type="ECO:0000256" key="5">
    <source>
        <dbReference type="ARBA" id="ARBA00023163"/>
    </source>
</evidence>
<dbReference type="RefSeq" id="XP_013877137.1">
    <property type="nucleotide sequence ID" value="XM_014021683.1"/>
</dbReference>
<feature type="compositionally biased region" description="Polar residues" evidence="8">
    <location>
        <begin position="416"/>
        <end position="430"/>
    </location>
</feature>
<keyword evidence="4 7" id="KW-0238">DNA-binding</keyword>
<dbReference type="CDD" id="cd14660">
    <property type="entry name" value="E2F_DD"/>
    <property type="match status" value="1"/>
</dbReference>
<reference evidence="11 12" key="1">
    <citation type="submission" date="2025-04" db="UniProtKB">
        <authorList>
            <consortium name="RefSeq"/>
        </authorList>
    </citation>
    <scope>IDENTIFICATION</scope>
    <source>
        <strain evidence="11 12">Quisiro</strain>
        <tissue evidence="11 12">Liver</tissue>
    </source>
</reference>
<keyword evidence="10" id="KW-1185">Reference proteome</keyword>
<keyword evidence="3 7" id="KW-0805">Transcription regulation</keyword>
<dbReference type="GeneID" id="106526948"/>
<dbReference type="InterPro" id="IPR004875">
    <property type="entry name" value="DDE_SF_endonuclease_dom"/>
</dbReference>
<keyword evidence="6 7" id="KW-0539">Nucleus</keyword>
<comment type="similarity">
    <text evidence="2 7">Belongs to the E2F/DP family.</text>
</comment>
<dbReference type="Pfam" id="PF16421">
    <property type="entry name" value="E2F_CC-MB"/>
    <property type="match status" value="1"/>
</dbReference>
<dbReference type="KEGG" id="alim:106526948"/>
<evidence type="ECO:0000313" key="11">
    <source>
        <dbReference type="RefSeq" id="XP_013877137.1"/>
    </source>
</evidence>
<dbReference type="GO" id="GO:0000981">
    <property type="term" value="F:DNA-binding transcription factor activity, RNA polymerase II-specific"/>
    <property type="evidence" value="ECO:0007669"/>
    <property type="project" value="TreeGrafter"/>
</dbReference>
<dbReference type="Pfam" id="PF03184">
    <property type="entry name" value="DDE_1"/>
    <property type="match status" value="1"/>
</dbReference>
<gene>
    <name evidence="11 12" type="primary">LOC106526948</name>
</gene>